<dbReference type="AlphaFoldDB" id="A0A915EDJ1"/>
<feature type="region of interest" description="Disordered" evidence="2">
    <location>
        <begin position="380"/>
        <end position="417"/>
    </location>
</feature>
<evidence type="ECO:0000313" key="4">
    <source>
        <dbReference type="WBParaSite" id="jg4159"/>
    </source>
</evidence>
<evidence type="ECO:0000313" key="3">
    <source>
        <dbReference type="Proteomes" id="UP000887574"/>
    </source>
</evidence>
<feature type="compositionally biased region" description="Basic and acidic residues" evidence="2">
    <location>
        <begin position="407"/>
        <end position="417"/>
    </location>
</feature>
<keyword evidence="1" id="KW-0175">Coiled coil</keyword>
<feature type="coiled-coil region" evidence="1">
    <location>
        <begin position="251"/>
        <end position="306"/>
    </location>
</feature>
<dbReference type="Proteomes" id="UP000887574">
    <property type="component" value="Unplaced"/>
</dbReference>
<sequence length="417" mass="47727">MQPSTSAQMKTSEDQELEEIIQAVARMQIENKEVGPVYRMALDELIKREQRLKAEKEDLQHYRHNLFEQIRAAIDIKKEKHTRDWSGEKTGFYIRGPSINAFRQLKPPSVLKSSYGAKYRSSNSKATAPTTIPSVLAVVAKNEEMQIAPPNRAQTKKEYKKSGKEFVPAEDEPEIEHVLPANAAFEEVDQEEEDRRAVVEMQINDQNKSMQPSTSAQMKTSEDQELEEIIQAVACMQIENKEVGPVYRMALDELIKREQRLKTDNNELIEREQRLKADNDRLKADNDRLKAEKEDLQHYRHNLFEQIRGAIDTKQEKHTREWSGEKTGFYIKGPSINTVRQLKPPSVLKSSYGAKYRPFMSRATTPTAIPPVLAVVAKNEEMQIAPPNRAQTKKDDKKSGKNLVGARNKDEAKDEIA</sequence>
<reference evidence="4" key="1">
    <citation type="submission" date="2022-11" db="UniProtKB">
        <authorList>
            <consortium name="WormBaseParasite"/>
        </authorList>
    </citation>
    <scope>IDENTIFICATION</scope>
</reference>
<organism evidence="3 4">
    <name type="scientific">Ditylenchus dipsaci</name>
    <dbReference type="NCBI Taxonomy" id="166011"/>
    <lineage>
        <taxon>Eukaryota</taxon>
        <taxon>Metazoa</taxon>
        <taxon>Ecdysozoa</taxon>
        <taxon>Nematoda</taxon>
        <taxon>Chromadorea</taxon>
        <taxon>Rhabditida</taxon>
        <taxon>Tylenchina</taxon>
        <taxon>Tylenchomorpha</taxon>
        <taxon>Sphaerularioidea</taxon>
        <taxon>Anguinidae</taxon>
        <taxon>Anguininae</taxon>
        <taxon>Ditylenchus</taxon>
    </lineage>
</organism>
<protein>
    <submittedName>
        <fullName evidence="4">Uncharacterized protein</fullName>
    </submittedName>
</protein>
<keyword evidence="3" id="KW-1185">Reference proteome</keyword>
<accession>A0A915EDJ1</accession>
<proteinExistence type="predicted"/>
<evidence type="ECO:0000256" key="1">
    <source>
        <dbReference type="SAM" id="Coils"/>
    </source>
</evidence>
<evidence type="ECO:0000256" key="2">
    <source>
        <dbReference type="SAM" id="MobiDB-lite"/>
    </source>
</evidence>
<dbReference type="WBParaSite" id="jg4159">
    <property type="protein sequence ID" value="jg4159"/>
    <property type="gene ID" value="jg4159"/>
</dbReference>
<name>A0A915EDJ1_9BILA</name>